<evidence type="ECO:0000313" key="1">
    <source>
        <dbReference type="EMBL" id="GAG96356.1"/>
    </source>
</evidence>
<gene>
    <name evidence="1" type="ORF">S01H4_43121</name>
</gene>
<protein>
    <submittedName>
        <fullName evidence="1">Uncharacterized protein</fullName>
    </submittedName>
</protein>
<dbReference type="EMBL" id="BART01023755">
    <property type="protein sequence ID" value="GAG96356.1"/>
    <property type="molecule type" value="Genomic_DNA"/>
</dbReference>
<reference evidence="1" key="1">
    <citation type="journal article" date="2014" name="Front. Microbiol.">
        <title>High frequency of phylogenetically diverse reductive dehalogenase-homologous genes in deep subseafloor sedimentary metagenomes.</title>
        <authorList>
            <person name="Kawai M."/>
            <person name="Futagami T."/>
            <person name="Toyoda A."/>
            <person name="Takaki Y."/>
            <person name="Nishi S."/>
            <person name="Hori S."/>
            <person name="Arai W."/>
            <person name="Tsubouchi T."/>
            <person name="Morono Y."/>
            <person name="Uchiyama I."/>
            <person name="Ito T."/>
            <person name="Fujiyama A."/>
            <person name="Inagaki F."/>
            <person name="Takami H."/>
        </authorList>
    </citation>
    <scope>NUCLEOTIDE SEQUENCE</scope>
    <source>
        <strain evidence="1">Expedition CK06-06</strain>
    </source>
</reference>
<sequence>MVKITRIERKDEYIKVYTDLGDNYAWTFNLIMFSRIVLKVSLPLPFIVSRSMVVISSAMNPFPTVQVAFALIAEFSSG</sequence>
<feature type="non-terminal residue" evidence="1">
    <location>
        <position position="78"/>
    </location>
</feature>
<dbReference type="AlphaFoldDB" id="X1DIW6"/>
<organism evidence="1">
    <name type="scientific">marine sediment metagenome</name>
    <dbReference type="NCBI Taxonomy" id="412755"/>
    <lineage>
        <taxon>unclassified sequences</taxon>
        <taxon>metagenomes</taxon>
        <taxon>ecological metagenomes</taxon>
    </lineage>
</organism>
<comment type="caution">
    <text evidence="1">The sequence shown here is derived from an EMBL/GenBank/DDBJ whole genome shotgun (WGS) entry which is preliminary data.</text>
</comment>
<proteinExistence type="predicted"/>
<accession>X1DIW6</accession>
<name>X1DIW6_9ZZZZ</name>